<keyword evidence="2" id="KW-1185">Reference proteome</keyword>
<reference evidence="1 2" key="1">
    <citation type="submission" date="2024-01" db="EMBL/GenBank/DDBJ databases">
        <title>Complete genome of Cladobotryum mycophilum ATHUM6906.</title>
        <authorList>
            <person name="Christinaki A.C."/>
            <person name="Myridakis A.I."/>
            <person name="Kouvelis V.N."/>
        </authorList>
    </citation>
    <scope>NUCLEOTIDE SEQUENCE [LARGE SCALE GENOMIC DNA]</scope>
    <source>
        <strain evidence="1 2">ATHUM6906</strain>
    </source>
</reference>
<accession>A0ABR0SMZ7</accession>
<comment type="caution">
    <text evidence="1">The sequence shown here is derived from an EMBL/GenBank/DDBJ whole genome shotgun (WGS) entry which is preliminary data.</text>
</comment>
<dbReference type="InterPro" id="IPR029063">
    <property type="entry name" value="SAM-dependent_MTases_sf"/>
</dbReference>
<evidence type="ECO:0000313" key="1">
    <source>
        <dbReference type="EMBL" id="KAK5993522.1"/>
    </source>
</evidence>
<organism evidence="1 2">
    <name type="scientific">Cladobotryum mycophilum</name>
    <dbReference type="NCBI Taxonomy" id="491253"/>
    <lineage>
        <taxon>Eukaryota</taxon>
        <taxon>Fungi</taxon>
        <taxon>Dikarya</taxon>
        <taxon>Ascomycota</taxon>
        <taxon>Pezizomycotina</taxon>
        <taxon>Sordariomycetes</taxon>
        <taxon>Hypocreomycetidae</taxon>
        <taxon>Hypocreales</taxon>
        <taxon>Hypocreaceae</taxon>
        <taxon>Cladobotryum</taxon>
    </lineage>
</organism>
<sequence length="247" mass="27296">MRLYNGYALDPEIPVSPHMRIAEIGTGTAVWLLDVASELPETVQLDGYDISGDQFPHQSQLPANVTLGTMDAFGPMPPQLIEQYDVVHMRYFAPVVKDNDPSVVIKNVVKLLTRGYLQWEDGNFDRMVARGKEAEALRPIVKSLYNAGGILYEWPGQIEQHVTKGGLNLHKIKTNDFNPAVSGLASKYFVSGMLELIEVIYSRDFNPSLPTKAESQEVASKVVEALKIGGAFHYSPISLLAQKPNIA</sequence>
<gene>
    <name evidence="1" type="ORF">PT974_06954</name>
</gene>
<protein>
    <submittedName>
        <fullName evidence="1">N-methyltransferase tcpN</fullName>
    </submittedName>
</protein>
<name>A0ABR0SMZ7_9HYPO</name>
<dbReference type="CDD" id="cd02440">
    <property type="entry name" value="AdoMet_MTases"/>
    <property type="match status" value="1"/>
</dbReference>
<proteinExistence type="predicted"/>
<dbReference type="Gene3D" id="3.40.50.150">
    <property type="entry name" value="Vaccinia Virus protein VP39"/>
    <property type="match status" value="1"/>
</dbReference>
<evidence type="ECO:0000313" key="2">
    <source>
        <dbReference type="Proteomes" id="UP001338125"/>
    </source>
</evidence>
<dbReference type="Proteomes" id="UP001338125">
    <property type="component" value="Unassembled WGS sequence"/>
</dbReference>
<dbReference type="SUPFAM" id="SSF53335">
    <property type="entry name" value="S-adenosyl-L-methionine-dependent methyltransferases"/>
    <property type="match status" value="1"/>
</dbReference>
<dbReference type="EMBL" id="JAVFKD010000012">
    <property type="protein sequence ID" value="KAK5993522.1"/>
    <property type="molecule type" value="Genomic_DNA"/>
</dbReference>